<keyword evidence="7" id="KW-1185">Reference proteome</keyword>
<sequence>MKRIEELYQPVERPIKIVQFGEGNFLRAFVDYMTDVANALGVFNGNIAVVKPIPFGSLERFQKQKNLYTVSLRGRKNGEAYVENRVITSISRCVDCYEDFASFLELARLDSLEFVVSNTTEAGIAYDPSDRFDMAPQSSYPGKLTRFLYERFHTFSGSAEKGLVILPVELIENNGRKLKECVLQYAAQWELKPEFKDWLQNSCVFCSTLVDRIVTGYPKGEAEQICEKLGYQDELLDTAEPFGLWVIEGPKDISERLPFPKAGLPVVFTENQKPYRERKVRILNGAHTATVLAGYLMGRNIVRECMHDPLIRKFMEQVVLEEIVPTVKLPHEEAVAFAQSVFERFDNPFVDHALLSISLNSVSKWKARILPTFKDQYRAAGKPPKLLTFSFAALMAFYQSDEWKEHALIGRRNGESYEIHDDESVLNFFRCNSRKPVNEFVRAFASETSFWGENLTEYNRFEEMVCGYLSDILEKGMAKAMEHVLSSEG</sequence>
<dbReference type="OrthoDB" id="9768714at2"/>
<dbReference type="Proteomes" id="UP000297714">
    <property type="component" value="Unassembled WGS sequence"/>
</dbReference>
<gene>
    <name evidence="6" type="primary">uxaB</name>
    <name evidence="6" type="ORF">CAGA_10530</name>
</gene>
<dbReference type="GO" id="GO:0008926">
    <property type="term" value="F:mannitol-1-phosphate 5-dehydrogenase activity"/>
    <property type="evidence" value="ECO:0007669"/>
    <property type="project" value="UniProtKB-EC"/>
</dbReference>
<dbReference type="EC" id="1.1.1.58" evidence="6"/>
<dbReference type="InterPro" id="IPR013118">
    <property type="entry name" value="Mannitol_DH_C"/>
</dbReference>
<evidence type="ECO:0000256" key="3">
    <source>
        <dbReference type="ARBA" id="ARBA00048615"/>
    </source>
</evidence>
<proteinExistence type="predicted"/>
<evidence type="ECO:0000259" key="4">
    <source>
        <dbReference type="Pfam" id="PF01232"/>
    </source>
</evidence>
<dbReference type="InterPro" id="IPR013328">
    <property type="entry name" value="6PGD_dom2"/>
</dbReference>
<dbReference type="Gene3D" id="3.40.50.720">
    <property type="entry name" value="NAD(P)-binding Rossmann-like Domain"/>
    <property type="match status" value="1"/>
</dbReference>
<dbReference type="Pfam" id="PF01232">
    <property type="entry name" value="Mannitol_dh"/>
    <property type="match status" value="1"/>
</dbReference>
<dbReference type="GO" id="GO:0019698">
    <property type="term" value="P:D-galacturonate catabolic process"/>
    <property type="evidence" value="ECO:0007669"/>
    <property type="project" value="TreeGrafter"/>
</dbReference>
<reference evidence="6 7" key="1">
    <citation type="submission" date="2019-04" db="EMBL/GenBank/DDBJ databases">
        <authorList>
            <person name="Poehlein A."/>
            <person name="Bengelsdorf F.R."/>
            <person name="Duerre P."/>
            <person name="Daniel R."/>
        </authorList>
    </citation>
    <scope>NUCLEOTIDE SEQUENCE [LARGE SCALE GENOMIC DNA]</scope>
    <source>
        <strain evidence="6 7">BS-1</strain>
    </source>
</reference>
<dbReference type="InterPro" id="IPR036291">
    <property type="entry name" value="NAD(P)-bd_dom_sf"/>
</dbReference>
<evidence type="ECO:0000256" key="1">
    <source>
        <dbReference type="ARBA" id="ARBA00023002"/>
    </source>
</evidence>
<dbReference type="InterPro" id="IPR013131">
    <property type="entry name" value="Mannitol_DH_N"/>
</dbReference>
<dbReference type="PANTHER" id="PTHR30524">
    <property type="entry name" value="MANNITOL-1-PHOSPHATE 5-DEHYDROGENASE"/>
    <property type="match status" value="1"/>
</dbReference>
<dbReference type="InterPro" id="IPR008927">
    <property type="entry name" value="6-PGluconate_DH-like_C_sf"/>
</dbReference>
<evidence type="ECO:0000313" key="7">
    <source>
        <dbReference type="Proteomes" id="UP000297714"/>
    </source>
</evidence>
<dbReference type="SUPFAM" id="SSF48179">
    <property type="entry name" value="6-phosphogluconate dehydrogenase C-terminal domain-like"/>
    <property type="match status" value="1"/>
</dbReference>
<evidence type="ECO:0000259" key="5">
    <source>
        <dbReference type="Pfam" id="PF08125"/>
    </source>
</evidence>
<organism evidence="6 7">
    <name type="scientific">Caproiciproducens galactitolivorans</name>
    <dbReference type="NCBI Taxonomy" id="642589"/>
    <lineage>
        <taxon>Bacteria</taxon>
        <taxon>Bacillati</taxon>
        <taxon>Bacillota</taxon>
        <taxon>Clostridia</taxon>
        <taxon>Eubacteriales</taxon>
        <taxon>Acutalibacteraceae</taxon>
        <taxon>Caproiciproducens</taxon>
    </lineage>
</organism>
<dbReference type="Pfam" id="PF08125">
    <property type="entry name" value="Mannitol_dh_C"/>
    <property type="match status" value="1"/>
</dbReference>
<dbReference type="NCBIfam" id="NF002969">
    <property type="entry name" value="PRK03643.1"/>
    <property type="match status" value="1"/>
</dbReference>
<dbReference type="SUPFAM" id="SSF51735">
    <property type="entry name" value="NAD(P)-binding Rossmann-fold domains"/>
    <property type="match status" value="1"/>
</dbReference>
<accession>A0A4Z0YDK3</accession>
<comment type="caution">
    <text evidence="6">The sequence shown here is derived from an EMBL/GenBank/DDBJ whole genome shotgun (WGS) entry which is preliminary data.</text>
</comment>
<dbReference type="PANTHER" id="PTHR30524:SF0">
    <property type="entry name" value="ALTRONATE OXIDOREDUCTASE-RELATED"/>
    <property type="match status" value="1"/>
</dbReference>
<dbReference type="GO" id="GO:0009026">
    <property type="term" value="F:tagaturonate reductase activity"/>
    <property type="evidence" value="ECO:0007669"/>
    <property type="project" value="UniProtKB-EC"/>
</dbReference>
<evidence type="ECO:0000256" key="2">
    <source>
        <dbReference type="ARBA" id="ARBA00023027"/>
    </source>
</evidence>
<dbReference type="Gene3D" id="1.10.1040.10">
    <property type="entry name" value="N-(1-d-carboxylethyl)-l-norvaline Dehydrogenase, domain 2"/>
    <property type="match status" value="1"/>
</dbReference>
<dbReference type="RefSeq" id="WP_135658511.1">
    <property type="nucleotide sequence ID" value="NZ_SRMQ01000003.1"/>
</dbReference>
<keyword evidence="2" id="KW-0520">NAD</keyword>
<dbReference type="GO" id="GO:0019592">
    <property type="term" value="P:mannitol catabolic process"/>
    <property type="evidence" value="ECO:0007669"/>
    <property type="project" value="TreeGrafter"/>
</dbReference>
<feature type="domain" description="Mannitol dehydrogenase N-terminal" evidence="4">
    <location>
        <begin position="16"/>
        <end position="256"/>
    </location>
</feature>
<dbReference type="AlphaFoldDB" id="A0A4Z0YDK3"/>
<comment type="catalytic activity">
    <reaction evidence="3">
        <text>D-mannitol 1-phosphate + NAD(+) = beta-D-fructose 6-phosphate + NADH + H(+)</text>
        <dbReference type="Rhea" id="RHEA:19661"/>
        <dbReference type="ChEBI" id="CHEBI:15378"/>
        <dbReference type="ChEBI" id="CHEBI:57540"/>
        <dbReference type="ChEBI" id="CHEBI:57634"/>
        <dbReference type="ChEBI" id="CHEBI:57945"/>
        <dbReference type="ChEBI" id="CHEBI:61381"/>
        <dbReference type="EC" id="1.1.1.17"/>
    </reaction>
</comment>
<name>A0A4Z0YDK3_9FIRM</name>
<evidence type="ECO:0000313" key="6">
    <source>
        <dbReference type="EMBL" id="TGJ76980.1"/>
    </source>
</evidence>
<dbReference type="GO" id="GO:0005829">
    <property type="term" value="C:cytosol"/>
    <property type="evidence" value="ECO:0007669"/>
    <property type="project" value="TreeGrafter"/>
</dbReference>
<feature type="domain" description="Mannitol dehydrogenase C-terminal" evidence="5">
    <location>
        <begin position="273"/>
        <end position="462"/>
    </location>
</feature>
<protein>
    <submittedName>
        <fullName evidence="6">Altronate oxidoreductase</fullName>
        <ecNumber evidence="6">1.1.1.58</ecNumber>
    </submittedName>
</protein>
<keyword evidence="1 6" id="KW-0560">Oxidoreductase</keyword>
<dbReference type="EMBL" id="SRMQ01000003">
    <property type="protein sequence ID" value="TGJ76980.1"/>
    <property type="molecule type" value="Genomic_DNA"/>
</dbReference>